<reference evidence="3" key="1">
    <citation type="submission" date="2016-05" db="EMBL/GenBank/DDBJ databases">
        <authorList>
            <person name="Holder M.E."/>
            <person name="Ajami N.J."/>
            <person name="Petrosino J.F."/>
        </authorList>
    </citation>
    <scope>NUCLEOTIDE SEQUENCE [LARGE SCALE GENOMIC DNA]</scope>
    <source>
        <strain evidence="3">ATCC 700696</strain>
    </source>
</reference>
<evidence type="ECO:0008006" key="4">
    <source>
        <dbReference type="Google" id="ProtNLM"/>
    </source>
</evidence>
<evidence type="ECO:0000256" key="1">
    <source>
        <dbReference type="SAM" id="Phobius"/>
    </source>
</evidence>
<dbReference type="Proteomes" id="UP000214689">
    <property type="component" value="Chromosome"/>
</dbReference>
<keyword evidence="1" id="KW-0812">Transmembrane</keyword>
<dbReference type="EMBL" id="CP016199">
    <property type="protein sequence ID" value="ASS37726.1"/>
    <property type="molecule type" value="Genomic_DNA"/>
</dbReference>
<sequence>MEIVGKVIRKSLSMVMVFVLMLGILSSTNKVFADNSNAEPLMYLYDVNMDNGDTTDRTQQTLNDNYWVDLEKRYVINVSGAAGVGNNTMFGLFPKYITPPSNTAINSIAAFHGIDLFAVVNNFPNTGIRANGHTLDTAYYETLKWYSLLPTDAWRNPYNFTQNEILTSDEVGNPDEKLAVYSDLYAKDSNGSSAIGRYNRGDEIPLEFSLSASWFKRYLKGFTLEMFGGGGTTLQNINKRASQYAVSDAGLAFTVDIPEGVVVSDNPKAKIEGLNGFSATVSKEDGKLVVRLSKNEKAKKYKLKDLLDKVSSEDADNIRVSISGIKVADNAAPDTQITLKGTAAGFYDFALSETEEFYSFSQNHNQGAAERYYTFFAAKQSISGRDAAAPQDKPNLISYTFKVNKATENTTPSNPGNTVKVAKKTKMPKTGDDTDVMKYVLLLGVSGAMLVGVSYLRRRKVS</sequence>
<evidence type="ECO:0000313" key="3">
    <source>
        <dbReference type="Proteomes" id="UP000214689"/>
    </source>
</evidence>
<protein>
    <recommendedName>
        <fullName evidence="4">Gram-positive cocci surface proteins LPxTG domain-containing protein</fullName>
    </recommendedName>
</protein>
<organism evidence="2 3">
    <name type="scientific">Mogibacterium pumilum</name>
    <dbReference type="NCBI Taxonomy" id="86332"/>
    <lineage>
        <taxon>Bacteria</taxon>
        <taxon>Bacillati</taxon>
        <taxon>Bacillota</taxon>
        <taxon>Clostridia</taxon>
        <taxon>Peptostreptococcales</taxon>
        <taxon>Anaerovoracaceae</taxon>
        <taxon>Mogibacterium</taxon>
    </lineage>
</organism>
<keyword evidence="3" id="KW-1185">Reference proteome</keyword>
<gene>
    <name evidence="2" type="ORF">AXF17_04175</name>
</gene>
<keyword evidence="1" id="KW-0472">Membrane</keyword>
<proteinExistence type="predicted"/>
<accession>A0A223AS00</accession>
<feature type="transmembrane region" description="Helical" evidence="1">
    <location>
        <begin position="436"/>
        <end position="456"/>
    </location>
</feature>
<keyword evidence="1" id="KW-1133">Transmembrane helix</keyword>
<name>A0A223AS00_9FIRM</name>
<dbReference type="AlphaFoldDB" id="A0A223AS00"/>
<evidence type="ECO:0000313" key="2">
    <source>
        <dbReference type="EMBL" id="ASS37726.1"/>
    </source>
</evidence>